<protein>
    <submittedName>
        <fullName evidence="2">Uncharacterized protein</fullName>
    </submittedName>
</protein>
<feature type="compositionally biased region" description="Basic residues" evidence="1">
    <location>
        <begin position="72"/>
        <end position="87"/>
    </location>
</feature>
<feature type="region of interest" description="Disordered" evidence="1">
    <location>
        <begin position="1"/>
        <end position="145"/>
    </location>
</feature>
<reference evidence="2" key="1">
    <citation type="submission" date="2020-03" db="EMBL/GenBank/DDBJ databases">
        <title>Hybrid Assembly of Korean Phytophthora infestans isolates.</title>
        <authorList>
            <person name="Prokchorchik M."/>
            <person name="Lee Y."/>
            <person name="Seo J."/>
            <person name="Cho J.-H."/>
            <person name="Park Y.-E."/>
            <person name="Jang D.-C."/>
            <person name="Im J.-S."/>
            <person name="Choi J.-G."/>
            <person name="Park H.-J."/>
            <person name="Lee G.-B."/>
            <person name="Lee Y.-G."/>
            <person name="Hong S.-Y."/>
            <person name="Cho K."/>
            <person name="Sohn K.H."/>
        </authorList>
    </citation>
    <scope>NUCLEOTIDE SEQUENCE</scope>
    <source>
        <strain evidence="2">KR_2_A2</strain>
    </source>
</reference>
<feature type="compositionally biased region" description="Basic and acidic residues" evidence="1">
    <location>
        <begin position="55"/>
        <end position="71"/>
    </location>
</feature>
<feature type="compositionally biased region" description="Low complexity" evidence="1">
    <location>
        <begin position="8"/>
        <end position="23"/>
    </location>
</feature>
<dbReference type="AlphaFoldDB" id="A0A8S9UQ07"/>
<feature type="compositionally biased region" description="Polar residues" evidence="1">
    <location>
        <begin position="91"/>
        <end position="101"/>
    </location>
</feature>
<sequence>MTTRSRRASGASSTTTTQKPSTKNGGTGRNDYTIKTSVGRIKHNYDAEAINESFNETRDSDSNDECGDHSQSKKRAPTRICGRRSNRKQPAGTTKNVQGTRRTGGLAVTTRHKASTGGARLRNGGTSFKNENSDKDIEWGATRRK</sequence>
<evidence type="ECO:0000256" key="1">
    <source>
        <dbReference type="SAM" id="MobiDB-lite"/>
    </source>
</evidence>
<proteinExistence type="predicted"/>
<dbReference type="EMBL" id="JAACNO010001126">
    <property type="protein sequence ID" value="KAF4142946.1"/>
    <property type="molecule type" value="Genomic_DNA"/>
</dbReference>
<comment type="caution">
    <text evidence="2">The sequence shown here is derived from an EMBL/GenBank/DDBJ whole genome shotgun (WGS) entry which is preliminary data.</text>
</comment>
<dbReference type="Proteomes" id="UP000704712">
    <property type="component" value="Unassembled WGS sequence"/>
</dbReference>
<accession>A0A8S9UQ07</accession>
<evidence type="ECO:0000313" key="2">
    <source>
        <dbReference type="EMBL" id="KAF4142946.1"/>
    </source>
</evidence>
<evidence type="ECO:0000313" key="3">
    <source>
        <dbReference type="Proteomes" id="UP000704712"/>
    </source>
</evidence>
<gene>
    <name evidence="2" type="ORF">GN958_ATG07872</name>
</gene>
<organism evidence="2 3">
    <name type="scientific">Phytophthora infestans</name>
    <name type="common">Potato late blight agent</name>
    <name type="synonym">Botrytis infestans</name>
    <dbReference type="NCBI Taxonomy" id="4787"/>
    <lineage>
        <taxon>Eukaryota</taxon>
        <taxon>Sar</taxon>
        <taxon>Stramenopiles</taxon>
        <taxon>Oomycota</taxon>
        <taxon>Peronosporomycetes</taxon>
        <taxon>Peronosporales</taxon>
        <taxon>Peronosporaceae</taxon>
        <taxon>Phytophthora</taxon>
    </lineage>
</organism>
<name>A0A8S9UQ07_PHYIN</name>